<evidence type="ECO:0000256" key="4">
    <source>
        <dbReference type="ARBA" id="ARBA00022989"/>
    </source>
</evidence>
<keyword evidence="5" id="KW-0175">Coiled coil</keyword>
<evidence type="ECO:0000256" key="3">
    <source>
        <dbReference type="ARBA" id="ARBA00022692"/>
    </source>
</evidence>
<dbReference type="InterPro" id="IPR024461">
    <property type="entry name" value="CCDC90-like"/>
</dbReference>
<gene>
    <name evidence="9" type="ORF">RMAR0315_LOCUS5295</name>
</gene>
<evidence type="ECO:0000256" key="8">
    <source>
        <dbReference type="SAM" id="Phobius"/>
    </source>
</evidence>
<keyword evidence="7 8" id="KW-0472">Membrane</keyword>
<dbReference type="GO" id="GO:0005739">
    <property type="term" value="C:mitochondrion"/>
    <property type="evidence" value="ECO:0007669"/>
    <property type="project" value="UniProtKB-SubCell"/>
</dbReference>
<keyword evidence="3 8" id="KW-0812">Transmembrane</keyword>
<dbReference type="PANTHER" id="PTHR14360">
    <property type="entry name" value="PROTEIN FMP32, MITOCHONDRIAL"/>
    <property type="match status" value="1"/>
</dbReference>
<dbReference type="Pfam" id="PF07798">
    <property type="entry name" value="CCDC90-like"/>
    <property type="match status" value="1"/>
</dbReference>
<dbReference type="AlphaFoldDB" id="A0A7S0BJ19"/>
<evidence type="ECO:0008006" key="10">
    <source>
        <dbReference type="Google" id="ProtNLM"/>
    </source>
</evidence>
<evidence type="ECO:0000256" key="6">
    <source>
        <dbReference type="ARBA" id="ARBA00023128"/>
    </source>
</evidence>
<dbReference type="PANTHER" id="PTHR14360:SF1">
    <property type="entry name" value="PROTEIN FMP32, MITOCHONDRIAL"/>
    <property type="match status" value="1"/>
</dbReference>
<keyword evidence="4 8" id="KW-1133">Transmembrane helix</keyword>
<organism evidence="9">
    <name type="scientific">Rhodosorus marinus</name>
    <dbReference type="NCBI Taxonomy" id="101924"/>
    <lineage>
        <taxon>Eukaryota</taxon>
        <taxon>Rhodophyta</taxon>
        <taxon>Stylonematophyceae</taxon>
        <taxon>Stylonematales</taxon>
        <taxon>Stylonemataceae</taxon>
        <taxon>Rhodosorus</taxon>
    </lineage>
</organism>
<sequence>MRRLIWRGWVYRNALMEVKTAGMKQLHTDVQAQQVIFDTLKMVRALESCGFTKSQAEILSDALVGISTDSTRANRDFLATKNDFNDLKSELQILEKADFAVLKSDLQILERKMETKIAAIYTEMERIENRVIKWVIGAAGTVFAVVLGFLRLSSMPQSAQSTK</sequence>
<name>A0A7S0BJ19_9RHOD</name>
<keyword evidence="6" id="KW-0496">Mitochondrion</keyword>
<proteinExistence type="predicted"/>
<dbReference type="GO" id="GO:0016020">
    <property type="term" value="C:membrane"/>
    <property type="evidence" value="ECO:0007669"/>
    <property type="project" value="UniProtKB-SubCell"/>
</dbReference>
<evidence type="ECO:0000256" key="5">
    <source>
        <dbReference type="ARBA" id="ARBA00023054"/>
    </source>
</evidence>
<reference evidence="9" key="1">
    <citation type="submission" date="2021-01" db="EMBL/GenBank/DDBJ databases">
        <authorList>
            <person name="Corre E."/>
            <person name="Pelletier E."/>
            <person name="Niang G."/>
            <person name="Scheremetjew M."/>
            <person name="Finn R."/>
            <person name="Kale V."/>
            <person name="Holt S."/>
            <person name="Cochrane G."/>
            <person name="Meng A."/>
            <person name="Brown T."/>
            <person name="Cohen L."/>
        </authorList>
    </citation>
    <scope>NUCLEOTIDE SEQUENCE</scope>
    <source>
        <strain evidence="9">UTEX LB 2760</strain>
    </source>
</reference>
<evidence type="ECO:0000256" key="2">
    <source>
        <dbReference type="ARBA" id="ARBA00004370"/>
    </source>
</evidence>
<accession>A0A7S0BJ19</accession>
<evidence type="ECO:0000313" key="9">
    <source>
        <dbReference type="EMBL" id="CAD8395309.1"/>
    </source>
</evidence>
<comment type="subcellular location">
    <subcellularLocation>
        <location evidence="2">Membrane</location>
    </subcellularLocation>
    <subcellularLocation>
        <location evidence="1">Mitochondrion</location>
    </subcellularLocation>
</comment>
<dbReference type="Gene3D" id="1.20.5.340">
    <property type="match status" value="1"/>
</dbReference>
<evidence type="ECO:0000256" key="7">
    <source>
        <dbReference type="ARBA" id="ARBA00023136"/>
    </source>
</evidence>
<feature type="transmembrane region" description="Helical" evidence="8">
    <location>
        <begin position="131"/>
        <end position="150"/>
    </location>
</feature>
<evidence type="ECO:0000256" key="1">
    <source>
        <dbReference type="ARBA" id="ARBA00004173"/>
    </source>
</evidence>
<protein>
    <recommendedName>
        <fullName evidence="10">DUF1640 domain-containing protein</fullName>
    </recommendedName>
</protein>
<dbReference type="EMBL" id="HBEK01009698">
    <property type="protein sequence ID" value="CAD8395309.1"/>
    <property type="molecule type" value="Transcribed_RNA"/>
</dbReference>